<gene>
    <name evidence="6" type="ORF">RI129_010851</name>
</gene>
<evidence type="ECO:0000256" key="4">
    <source>
        <dbReference type="RuleBase" id="RU003718"/>
    </source>
</evidence>
<dbReference type="Proteomes" id="UP001329430">
    <property type="component" value="Chromosome 8"/>
</dbReference>
<keyword evidence="5" id="KW-1133">Transmembrane helix</keyword>
<dbReference type="PROSITE" id="PS00375">
    <property type="entry name" value="UDPGT"/>
    <property type="match status" value="1"/>
</dbReference>
<accession>A0AAN7Z9C8</accession>
<name>A0AAN7Z9C8_9COLE</name>
<evidence type="ECO:0000313" key="7">
    <source>
        <dbReference type="Proteomes" id="UP001329430"/>
    </source>
</evidence>
<keyword evidence="7" id="KW-1185">Reference proteome</keyword>
<keyword evidence="5" id="KW-0732">Signal</keyword>
<dbReference type="Pfam" id="PF00201">
    <property type="entry name" value="UDPGT"/>
    <property type="match status" value="1"/>
</dbReference>
<keyword evidence="5" id="KW-0472">Membrane</keyword>
<keyword evidence="5" id="KW-0812">Transmembrane</keyword>
<comment type="caution">
    <text evidence="6">The sequence shown here is derived from an EMBL/GenBank/DDBJ whole genome shotgun (WGS) entry which is preliminary data.</text>
</comment>
<dbReference type="CDD" id="cd03784">
    <property type="entry name" value="GT1_Gtf-like"/>
    <property type="match status" value="1"/>
</dbReference>
<dbReference type="GO" id="GO:0016020">
    <property type="term" value="C:membrane"/>
    <property type="evidence" value="ECO:0007669"/>
    <property type="project" value="UniProtKB-SubCell"/>
</dbReference>
<dbReference type="AlphaFoldDB" id="A0AAN7Z9C8"/>
<evidence type="ECO:0000256" key="5">
    <source>
        <dbReference type="RuleBase" id="RU362059"/>
    </source>
</evidence>
<dbReference type="Gene3D" id="3.40.50.2000">
    <property type="entry name" value="Glycogen Phosphorylase B"/>
    <property type="match status" value="2"/>
</dbReference>
<keyword evidence="3 4" id="KW-0808">Transferase</keyword>
<dbReference type="SUPFAM" id="SSF53756">
    <property type="entry name" value="UDP-Glycosyltransferase/glycogen phosphorylase"/>
    <property type="match status" value="1"/>
</dbReference>
<dbReference type="PANTHER" id="PTHR48043">
    <property type="entry name" value="EG:EG0003.4 PROTEIN-RELATED"/>
    <property type="match status" value="1"/>
</dbReference>
<comment type="similarity">
    <text evidence="1 4">Belongs to the UDP-glycosyltransferase family.</text>
</comment>
<dbReference type="EMBL" id="JAVRBK010000008">
    <property type="protein sequence ID" value="KAK5640040.1"/>
    <property type="molecule type" value="Genomic_DNA"/>
</dbReference>
<comment type="subcellular location">
    <subcellularLocation>
        <location evidence="5">Membrane</location>
        <topology evidence="5">Single-pass membrane protein</topology>
    </subcellularLocation>
</comment>
<dbReference type="InterPro" id="IPR002213">
    <property type="entry name" value="UDP_glucos_trans"/>
</dbReference>
<evidence type="ECO:0000256" key="3">
    <source>
        <dbReference type="ARBA" id="ARBA00022679"/>
    </source>
</evidence>
<dbReference type="GO" id="GO:0015020">
    <property type="term" value="F:glucuronosyltransferase activity"/>
    <property type="evidence" value="ECO:0007669"/>
    <property type="project" value="UniProtKB-EC"/>
</dbReference>
<dbReference type="PANTHER" id="PTHR48043:SF159">
    <property type="entry name" value="EG:EG0003.4 PROTEIN-RELATED"/>
    <property type="match status" value="1"/>
</dbReference>
<protein>
    <recommendedName>
        <fullName evidence="5">UDP-glucuronosyltransferase</fullName>
        <ecNumber evidence="5">2.4.1.17</ecNumber>
    </recommendedName>
</protein>
<dbReference type="InterPro" id="IPR035595">
    <property type="entry name" value="UDP_glycos_trans_CS"/>
</dbReference>
<sequence length="514" mass="58578">MLASYLLISVLLNIGLGSGARILGIVSTPSFSHQIVFQQLWRELSLRGHKVTTMTTDPINDPALTNLTEIDLHFSYDIWTENLYAEIEGSSKNPIKLINMGYTRMLDIIDKQLEFPPVKELINDKNVHFDLVIVENLMPSMTAFSERFKCPFIGVNSYDPFYVAYQNLGNPTHPVLYPDSLLPFKYPLSLAERVISVLSMAIVPVLKNVMGHPEDALIKKHFGKDYPSPSKISENISMLFINTDPIFHPIKPLVPAVIQIGAGSHRSSPKPLPKGLKRILDDASQGFIYFSLGSNVKSKDLQMHTRNVIIDTFRELPYTVVWKFEDTDLPNKPSNVHIQKWLPQQDVLKHPNIKLFITQGGLQSTDEAIYDHVPMVGVPFYADQHTNVKKMVEMGMGLSINYRHLKMESFKTTILEVIRNPKYKNKVIELAKLAQDQPMSGLERAIWWIEYVIRHKGAKHLRSPLIDIPWYQYLLLDVIAVLLSCLMILCFVIYKALRTVFAAMRIPAKKEKTL</sequence>
<organism evidence="6 7">
    <name type="scientific">Pyrocoelia pectoralis</name>
    <dbReference type="NCBI Taxonomy" id="417401"/>
    <lineage>
        <taxon>Eukaryota</taxon>
        <taxon>Metazoa</taxon>
        <taxon>Ecdysozoa</taxon>
        <taxon>Arthropoda</taxon>
        <taxon>Hexapoda</taxon>
        <taxon>Insecta</taxon>
        <taxon>Pterygota</taxon>
        <taxon>Neoptera</taxon>
        <taxon>Endopterygota</taxon>
        <taxon>Coleoptera</taxon>
        <taxon>Polyphaga</taxon>
        <taxon>Elateriformia</taxon>
        <taxon>Elateroidea</taxon>
        <taxon>Lampyridae</taxon>
        <taxon>Lampyrinae</taxon>
        <taxon>Pyrocoelia</taxon>
    </lineage>
</organism>
<feature type="signal peptide" evidence="5">
    <location>
        <begin position="1"/>
        <end position="19"/>
    </location>
</feature>
<proteinExistence type="inferred from homology"/>
<keyword evidence="2 4" id="KW-0328">Glycosyltransferase</keyword>
<dbReference type="InterPro" id="IPR050271">
    <property type="entry name" value="UDP-glycosyltransferase"/>
</dbReference>
<evidence type="ECO:0000313" key="6">
    <source>
        <dbReference type="EMBL" id="KAK5640040.1"/>
    </source>
</evidence>
<evidence type="ECO:0000256" key="2">
    <source>
        <dbReference type="ARBA" id="ARBA00022676"/>
    </source>
</evidence>
<comment type="catalytic activity">
    <reaction evidence="5">
        <text>glucuronate acceptor + UDP-alpha-D-glucuronate = acceptor beta-D-glucuronoside + UDP + H(+)</text>
        <dbReference type="Rhea" id="RHEA:21032"/>
        <dbReference type="ChEBI" id="CHEBI:15378"/>
        <dbReference type="ChEBI" id="CHEBI:58052"/>
        <dbReference type="ChEBI" id="CHEBI:58223"/>
        <dbReference type="ChEBI" id="CHEBI:132367"/>
        <dbReference type="ChEBI" id="CHEBI:132368"/>
        <dbReference type="EC" id="2.4.1.17"/>
    </reaction>
</comment>
<reference evidence="6 7" key="1">
    <citation type="journal article" date="2024" name="Insects">
        <title>An Improved Chromosome-Level Genome Assembly of the Firefly Pyrocoelia pectoralis.</title>
        <authorList>
            <person name="Fu X."/>
            <person name="Meyer-Rochow V.B."/>
            <person name="Ballantyne L."/>
            <person name="Zhu X."/>
        </authorList>
    </citation>
    <scope>NUCLEOTIDE SEQUENCE [LARGE SCALE GENOMIC DNA]</scope>
    <source>
        <strain evidence="6">XCY_ONT2</strain>
    </source>
</reference>
<feature type="chain" id="PRO_5042666001" description="UDP-glucuronosyltransferase" evidence="5">
    <location>
        <begin position="20"/>
        <end position="514"/>
    </location>
</feature>
<feature type="transmembrane region" description="Helical" evidence="5">
    <location>
        <begin position="470"/>
        <end position="494"/>
    </location>
</feature>
<dbReference type="FunFam" id="3.40.50.2000:FF:000050">
    <property type="entry name" value="UDP-glucuronosyltransferase"/>
    <property type="match status" value="1"/>
</dbReference>
<evidence type="ECO:0000256" key="1">
    <source>
        <dbReference type="ARBA" id="ARBA00009995"/>
    </source>
</evidence>
<dbReference type="EC" id="2.4.1.17" evidence="5"/>